<evidence type="ECO:0000313" key="2">
    <source>
        <dbReference type="Proteomes" id="UP000316473"/>
    </source>
</evidence>
<organism evidence="1 2">
    <name type="scientific">Nitrosomonas stercoris</name>
    <dbReference type="NCBI Taxonomy" id="1444684"/>
    <lineage>
        <taxon>Bacteria</taxon>
        <taxon>Pseudomonadati</taxon>
        <taxon>Pseudomonadota</taxon>
        <taxon>Betaproteobacteria</taxon>
        <taxon>Nitrosomonadales</taxon>
        <taxon>Nitrosomonadaceae</taxon>
        <taxon>Nitrosomonas</taxon>
    </lineage>
</organism>
<reference evidence="1 2" key="1">
    <citation type="submission" date="2019-06" db="EMBL/GenBank/DDBJ databases">
        <title>Nitrosomonas stercoris KYUHI-S whole genome shotgun sequence.</title>
        <authorList>
            <person name="Nakagawa T."/>
            <person name="Tsuchiya Y."/>
            <person name="Takahashi R."/>
        </authorList>
    </citation>
    <scope>NUCLEOTIDE SEQUENCE [LARGE SCALE GENOMIC DNA]</scope>
    <source>
        <strain evidence="1 2">KYUHI-S</strain>
        <plasmid evidence="2">1 dna</plasmid>
    </source>
</reference>
<keyword evidence="1" id="KW-0614">Plasmid</keyword>
<dbReference type="KEGG" id="nst:Nstercoris_02280"/>
<evidence type="ECO:0000313" key="1">
    <source>
        <dbReference type="EMBL" id="BBL36001.1"/>
    </source>
</evidence>
<dbReference type="AlphaFoldDB" id="A0A4Y1YRX0"/>
<sequence length="181" mass="20456">MNRFIPENAETREFPAAAIVAYCYESKKGPALVAYKGRQSKPCRFLAFADDERRETYLSELVKTETETENCKRARRETAHDLRVGDILFSSWGYNQTNVDFYEVVRIPSGRSAVVRQIEKETTSATSHMSGMAMPKPGAFVATAKEYTRRAAGRHRLNGGSLTIGSLQKWDGKPKYVSWYA</sequence>
<gene>
    <name evidence="1" type="ORF">Nstercoris_02280</name>
</gene>
<geneLocation type="plasmid" evidence="2">
    <name>1 dna</name>
</geneLocation>
<dbReference type="Proteomes" id="UP000316473">
    <property type="component" value="Plasmid plasmid 1"/>
</dbReference>
<keyword evidence="2" id="KW-1185">Reference proteome</keyword>
<dbReference type="EMBL" id="AP019756">
    <property type="protein sequence ID" value="BBL36001.1"/>
    <property type="molecule type" value="Genomic_DNA"/>
</dbReference>
<protein>
    <submittedName>
        <fullName evidence="1">Uncharacterized protein</fullName>
    </submittedName>
</protein>
<proteinExistence type="predicted"/>
<name>A0A4Y1YRX0_9PROT</name>
<accession>A0A4Y1YRX0</accession>